<dbReference type="EMBL" id="QKWP01000324">
    <property type="protein sequence ID" value="RIB22101.1"/>
    <property type="molecule type" value="Genomic_DNA"/>
</dbReference>
<sequence length="302" mass="34921">MTIDIDNHITNSGSYYRFQKWLEELSNHEETLPEGLLFLAFDNEQKGQKNYLDRGSNTVVYHIVTSFVVFNMALQNRIQHTNLPWVCQSLSRSQYEELFDISFRMQEIVDKELHAYLAEILNLLSAERSSSTNIIDSFVASTTTNTTNMKMCLGCGRQNIENRKRICPECKTIVEAESSTVDQLNDPFIFKPYNINEEQINTCASKISFTQQKVTDPRVNIPEIYIPDPININPNSLANVEKVLLHIEKISGIKDGIRKCVVVICDGVLYRHTTKLREKFLWLVLIPGQLHEEMNMLRHMWS</sequence>
<gene>
    <name evidence="1" type="ORF">C2G38_2296948</name>
</gene>
<accession>A0A397VJU6</accession>
<organism evidence="1 2">
    <name type="scientific">Gigaspora rosea</name>
    <dbReference type="NCBI Taxonomy" id="44941"/>
    <lineage>
        <taxon>Eukaryota</taxon>
        <taxon>Fungi</taxon>
        <taxon>Fungi incertae sedis</taxon>
        <taxon>Mucoromycota</taxon>
        <taxon>Glomeromycotina</taxon>
        <taxon>Glomeromycetes</taxon>
        <taxon>Diversisporales</taxon>
        <taxon>Gigasporaceae</taxon>
        <taxon>Gigaspora</taxon>
    </lineage>
</organism>
<dbReference type="OrthoDB" id="2448326at2759"/>
<evidence type="ECO:0000313" key="2">
    <source>
        <dbReference type="Proteomes" id="UP000266673"/>
    </source>
</evidence>
<protein>
    <submittedName>
        <fullName evidence="1">Uncharacterized protein</fullName>
    </submittedName>
</protein>
<evidence type="ECO:0000313" key="1">
    <source>
        <dbReference type="EMBL" id="RIB22101.1"/>
    </source>
</evidence>
<dbReference type="Proteomes" id="UP000266673">
    <property type="component" value="Unassembled WGS sequence"/>
</dbReference>
<comment type="caution">
    <text evidence="1">The sequence shown here is derived from an EMBL/GenBank/DDBJ whole genome shotgun (WGS) entry which is preliminary data.</text>
</comment>
<keyword evidence="2" id="KW-1185">Reference proteome</keyword>
<reference evidence="1 2" key="1">
    <citation type="submission" date="2018-06" db="EMBL/GenBank/DDBJ databases">
        <title>Comparative genomics reveals the genomic features of Rhizophagus irregularis, R. cerebriforme, R. diaphanum and Gigaspora rosea, and their symbiotic lifestyle signature.</title>
        <authorList>
            <person name="Morin E."/>
            <person name="San Clemente H."/>
            <person name="Chen E.C.H."/>
            <person name="De La Providencia I."/>
            <person name="Hainaut M."/>
            <person name="Kuo A."/>
            <person name="Kohler A."/>
            <person name="Murat C."/>
            <person name="Tang N."/>
            <person name="Roy S."/>
            <person name="Loubradou J."/>
            <person name="Henrissat B."/>
            <person name="Grigoriev I.V."/>
            <person name="Corradi N."/>
            <person name="Roux C."/>
            <person name="Martin F.M."/>
        </authorList>
    </citation>
    <scope>NUCLEOTIDE SEQUENCE [LARGE SCALE GENOMIC DNA]</scope>
    <source>
        <strain evidence="1 2">DAOM 194757</strain>
    </source>
</reference>
<dbReference type="AlphaFoldDB" id="A0A397VJU6"/>
<name>A0A397VJU6_9GLOM</name>
<proteinExistence type="predicted"/>